<name>A0ABR3Z162_9PEZI</name>
<dbReference type="Gene3D" id="3.50.50.60">
    <property type="entry name" value="FAD/NAD(P)-binding domain"/>
    <property type="match status" value="2"/>
</dbReference>
<dbReference type="Proteomes" id="UP001583186">
    <property type="component" value="Unassembled WGS sequence"/>
</dbReference>
<dbReference type="Pfam" id="PF13450">
    <property type="entry name" value="NAD_binding_8"/>
    <property type="match status" value="1"/>
</dbReference>
<dbReference type="PANTHER" id="PTHR42923:SF3">
    <property type="entry name" value="PROTOPORPHYRINOGEN OXIDASE"/>
    <property type="match status" value="1"/>
</dbReference>
<dbReference type="InterPro" id="IPR036188">
    <property type="entry name" value="FAD/NAD-bd_sf"/>
</dbReference>
<evidence type="ECO:0000313" key="2">
    <source>
        <dbReference type="Proteomes" id="UP001583186"/>
    </source>
</evidence>
<sequence length="858" mass="94944">MGPRSRACAAAAARTALLRRQLLSGRRPHCCAAAAASSLSLSHHRRYASTSTSPPRPIPKNVAVIGGGLTGLTTAYYLSMLLPATSHITLYEGSRRTGGWIDSKSKSEATKTTMRDITETEITADPTDILEAGARMVAPQRNVARYDDLLLLELIDQLELHDELRVSSWKPAQYVYYPDHLVEVSFTSGKPDPLKDQFEGPLDMVNMVQKLKYWGEMAGWALLSLKRILSEPLFLRLIPPVMYYMMPSTQKAEKIHARMIAANKAPGRYPPPSDDESVGAYITRLCDGDRSMADNLLSAVMHGIYGGDVWKISVASSIMRNQWLGEALMPLFALYNRQAKIAELRQQMAEANGRARPEDHDDWPGQNDGLGGGIAGHPPLTEETLRMAKVYSRAKGRLALAMESDTALLTDIMARQRERYERWLAVAERKRGLPGYEGDAGDGLPREPSPVDTLFKMAMNSSTWTQIGFAKGFGTLTDALTQHLRRKPNVTICPGEPVTSLKYEAKQKQVRVVTPRTKDKDGEVYDRVVSTLSSPALFRLAGGSATANVNGNVNGQLPSLKDAHAVTIMVVNLHYAEPHLHAPYRGFGYLIPQAVPLEQNPEGALGVIFDSDRELGLRRLVDLDRLIPMDDAHYQQVREASIRQIDADGDAMMKAERTRGSKYTVMLGGHYWDSYRYPDDFPSEEEAVQMAEAVLQRHLSSSFGWGGTTMPRPIATRAKLCRECIPQHYVGHAKRMAELDADLRREFGGRLTVAGGSFTATGPGVLPSVRSAYDVALRVAGRGYLIPKSQSSKNSRHETDMAHVGDTGLARFADPSTERVLPYDKADLPLRFGNKMMYGRGYFYIKPSNKNKVPIRVS</sequence>
<comment type="caution">
    <text evidence="1">The sequence shown here is derived from an EMBL/GenBank/DDBJ whole genome shotgun (WGS) entry which is preliminary data.</text>
</comment>
<accession>A0ABR3Z162</accession>
<proteinExistence type="predicted"/>
<evidence type="ECO:0000313" key="1">
    <source>
        <dbReference type="EMBL" id="KAL1893790.1"/>
    </source>
</evidence>
<dbReference type="SUPFAM" id="SSF54373">
    <property type="entry name" value="FAD-linked reductases, C-terminal domain"/>
    <property type="match status" value="1"/>
</dbReference>
<keyword evidence="2" id="KW-1185">Reference proteome</keyword>
<dbReference type="EMBL" id="JAWCUI010000036">
    <property type="protein sequence ID" value="KAL1893790.1"/>
    <property type="molecule type" value="Genomic_DNA"/>
</dbReference>
<dbReference type="PANTHER" id="PTHR42923">
    <property type="entry name" value="PROTOPORPHYRINOGEN OXIDASE"/>
    <property type="match status" value="1"/>
</dbReference>
<reference evidence="1 2" key="1">
    <citation type="journal article" date="2024" name="IMA Fungus">
        <title>IMA Genome - F19 : A genome assembly and annotation guide to empower mycologists, including annotated draft genome sequences of Ceratocystis pirilliformis, Diaporthe australafricana, Fusarium ophioides, Paecilomyces lecythidis, and Sporothrix stenoceras.</title>
        <authorList>
            <person name="Aylward J."/>
            <person name="Wilson A.M."/>
            <person name="Visagie C.M."/>
            <person name="Spraker J."/>
            <person name="Barnes I."/>
            <person name="Buitendag C."/>
            <person name="Ceriani C."/>
            <person name="Del Mar Angel L."/>
            <person name="du Plessis D."/>
            <person name="Fuchs T."/>
            <person name="Gasser K."/>
            <person name="Kramer D."/>
            <person name="Li W."/>
            <person name="Munsamy K."/>
            <person name="Piso A."/>
            <person name="Price J.L."/>
            <person name="Sonnekus B."/>
            <person name="Thomas C."/>
            <person name="van der Nest A."/>
            <person name="van Dijk A."/>
            <person name="van Heerden A."/>
            <person name="van Vuuren N."/>
            <person name="Yilmaz N."/>
            <person name="Duong T.A."/>
            <person name="van der Merwe N.A."/>
            <person name="Wingfield M.J."/>
            <person name="Wingfield B.D."/>
        </authorList>
    </citation>
    <scope>NUCLEOTIDE SEQUENCE [LARGE SCALE GENOMIC DNA]</scope>
    <source>
        <strain evidence="1 2">CMW 5346</strain>
    </source>
</reference>
<protein>
    <submittedName>
        <fullName evidence="1">Oxygen-dependent protoporphyrinogen oxidase</fullName>
    </submittedName>
</protein>
<gene>
    <name evidence="1" type="primary">HEM14</name>
    <name evidence="1" type="ORF">Sste5346_006293</name>
</gene>
<dbReference type="SUPFAM" id="SSF51905">
    <property type="entry name" value="FAD/NAD(P)-binding domain"/>
    <property type="match status" value="1"/>
</dbReference>
<organism evidence="1 2">
    <name type="scientific">Sporothrix stenoceras</name>
    <dbReference type="NCBI Taxonomy" id="5173"/>
    <lineage>
        <taxon>Eukaryota</taxon>
        <taxon>Fungi</taxon>
        <taxon>Dikarya</taxon>
        <taxon>Ascomycota</taxon>
        <taxon>Pezizomycotina</taxon>
        <taxon>Sordariomycetes</taxon>
        <taxon>Sordariomycetidae</taxon>
        <taxon>Ophiostomatales</taxon>
        <taxon>Ophiostomataceae</taxon>
        <taxon>Sporothrix</taxon>
    </lineage>
</organism>
<dbReference type="InterPro" id="IPR050464">
    <property type="entry name" value="Zeta_carotene_desat/Oxidored"/>
</dbReference>